<evidence type="ECO:0000313" key="4">
    <source>
        <dbReference type="Proteomes" id="UP000029629"/>
    </source>
</evidence>
<accession>A0A095ZAM1</accession>
<dbReference type="eggNOG" id="COG3181">
    <property type="taxonomic scope" value="Bacteria"/>
</dbReference>
<feature type="chain" id="PRO_5001914142" evidence="2">
    <location>
        <begin position="34"/>
        <end position="337"/>
    </location>
</feature>
<dbReference type="InterPro" id="IPR005064">
    <property type="entry name" value="BUG"/>
</dbReference>
<keyword evidence="2" id="KW-0732">Signal</keyword>
<keyword evidence="4" id="KW-1185">Reference proteome</keyword>
<name>A0A095ZAM1_9BURK</name>
<dbReference type="Proteomes" id="UP000029629">
    <property type="component" value="Unassembled WGS sequence"/>
</dbReference>
<comment type="caution">
    <text evidence="3">The sequence shown here is derived from an EMBL/GenBank/DDBJ whole genome shotgun (WGS) entry which is preliminary data.</text>
</comment>
<dbReference type="PANTHER" id="PTHR42928">
    <property type="entry name" value="TRICARBOXYLATE-BINDING PROTEIN"/>
    <property type="match status" value="1"/>
</dbReference>
<dbReference type="Gene3D" id="3.40.190.10">
    <property type="entry name" value="Periplasmic binding protein-like II"/>
    <property type="match status" value="1"/>
</dbReference>
<dbReference type="CDD" id="cd07012">
    <property type="entry name" value="PBP2_Bug_TTT"/>
    <property type="match status" value="1"/>
</dbReference>
<proteinExistence type="inferred from homology"/>
<protein>
    <submittedName>
        <fullName evidence="3">ABC transporter substrate-binding protein</fullName>
    </submittedName>
</protein>
<dbReference type="EMBL" id="JRNI01000010">
    <property type="protein sequence ID" value="KGF31785.1"/>
    <property type="molecule type" value="Genomic_DNA"/>
</dbReference>
<comment type="similarity">
    <text evidence="1">Belongs to the UPF0065 (bug) family.</text>
</comment>
<dbReference type="InterPro" id="IPR042100">
    <property type="entry name" value="Bug_dom1"/>
</dbReference>
<dbReference type="PIRSF" id="PIRSF017082">
    <property type="entry name" value="YflP"/>
    <property type="match status" value="1"/>
</dbReference>
<dbReference type="Pfam" id="PF03401">
    <property type="entry name" value="TctC"/>
    <property type="match status" value="1"/>
</dbReference>
<dbReference type="AlphaFoldDB" id="A0A095ZAM1"/>
<dbReference type="RefSeq" id="WP_018026101.1">
    <property type="nucleotide sequence ID" value="NZ_JRNI01000010.1"/>
</dbReference>
<evidence type="ECO:0000256" key="1">
    <source>
        <dbReference type="ARBA" id="ARBA00006987"/>
    </source>
</evidence>
<dbReference type="SUPFAM" id="SSF53850">
    <property type="entry name" value="Periplasmic binding protein-like II"/>
    <property type="match status" value="1"/>
</dbReference>
<sequence length="337" mass="35954">MKNKLFTSFFTKFFGATLVATAVGVASTGTAMAQTQAEAQWPNKELKLIVPFGAGSTPDQIARVVANEASKSLNQPIIIENRPGAGGNIGTAAIAKAKPDGYTFGISINGPLVYNQFLYKNLSFDPNKDLYPLTLAVTQPNVIAVTAESGIETLAQLVEELKQKPDSMNFAIPGTGSGSHLSQELLLQTVGAKAQAIPYNSSPQALNSLVAGDTQFTALAPIALVPLAKDGRLTLLAQTGAERIEALADVPTIKESGVADIVGAAWSGFVISNKVPQAIKQKLQQALVDALNQEEVVKTLRAQYMEPTPSTPEEFKAYMEEEKNRWEPLIKSLNLSL</sequence>
<dbReference type="Gene3D" id="3.40.190.150">
    <property type="entry name" value="Bordetella uptake gene, domain 1"/>
    <property type="match status" value="1"/>
</dbReference>
<evidence type="ECO:0000256" key="2">
    <source>
        <dbReference type="SAM" id="SignalP"/>
    </source>
</evidence>
<organism evidence="3 4">
    <name type="scientific">Oligella urethralis DNF00040</name>
    <dbReference type="NCBI Taxonomy" id="1401065"/>
    <lineage>
        <taxon>Bacteria</taxon>
        <taxon>Pseudomonadati</taxon>
        <taxon>Pseudomonadota</taxon>
        <taxon>Betaproteobacteria</taxon>
        <taxon>Burkholderiales</taxon>
        <taxon>Alcaligenaceae</taxon>
        <taxon>Oligella</taxon>
    </lineage>
</organism>
<feature type="signal peptide" evidence="2">
    <location>
        <begin position="1"/>
        <end position="33"/>
    </location>
</feature>
<dbReference type="PANTHER" id="PTHR42928:SF5">
    <property type="entry name" value="BLR1237 PROTEIN"/>
    <property type="match status" value="1"/>
</dbReference>
<gene>
    <name evidence="3" type="ORF">HMPREF2130_01890</name>
</gene>
<evidence type="ECO:0000313" key="3">
    <source>
        <dbReference type="EMBL" id="KGF31785.1"/>
    </source>
</evidence>
<dbReference type="GeneID" id="93428115"/>
<reference evidence="3 4" key="1">
    <citation type="submission" date="2014-07" db="EMBL/GenBank/DDBJ databases">
        <authorList>
            <person name="McCorrison J."/>
            <person name="Sanka R."/>
            <person name="Torralba M."/>
            <person name="Gillis M."/>
            <person name="Haft D.H."/>
            <person name="Methe B."/>
            <person name="Sutton G."/>
            <person name="Nelson K.E."/>
        </authorList>
    </citation>
    <scope>NUCLEOTIDE SEQUENCE [LARGE SCALE GENOMIC DNA]</scope>
    <source>
        <strain evidence="3 4">DNF00040</strain>
    </source>
</reference>